<evidence type="ECO:0000256" key="1">
    <source>
        <dbReference type="SAM" id="MobiDB-lite"/>
    </source>
</evidence>
<organism evidence="2">
    <name type="scientific">Darwinula stevensoni</name>
    <dbReference type="NCBI Taxonomy" id="69355"/>
    <lineage>
        <taxon>Eukaryota</taxon>
        <taxon>Metazoa</taxon>
        <taxon>Ecdysozoa</taxon>
        <taxon>Arthropoda</taxon>
        <taxon>Crustacea</taxon>
        <taxon>Oligostraca</taxon>
        <taxon>Ostracoda</taxon>
        <taxon>Podocopa</taxon>
        <taxon>Podocopida</taxon>
        <taxon>Darwinulocopina</taxon>
        <taxon>Darwinuloidea</taxon>
        <taxon>Darwinulidae</taxon>
        <taxon>Darwinula</taxon>
    </lineage>
</organism>
<name>A0A7R8X8Z1_9CRUS</name>
<dbReference type="EMBL" id="CAJPEV010000863">
    <property type="protein sequence ID" value="CAG0889165.1"/>
    <property type="molecule type" value="Genomic_DNA"/>
</dbReference>
<accession>A0A7R8X8Z1</accession>
<dbReference type="AlphaFoldDB" id="A0A7R8X8Z1"/>
<gene>
    <name evidence="2" type="ORF">DSTB1V02_LOCUS5351</name>
</gene>
<proteinExistence type="predicted"/>
<feature type="region of interest" description="Disordered" evidence="1">
    <location>
        <begin position="44"/>
        <end position="65"/>
    </location>
</feature>
<protein>
    <submittedName>
        <fullName evidence="2">Uncharacterized protein</fullName>
    </submittedName>
</protein>
<evidence type="ECO:0000313" key="2">
    <source>
        <dbReference type="EMBL" id="CAD7245478.1"/>
    </source>
</evidence>
<reference evidence="2" key="1">
    <citation type="submission" date="2020-11" db="EMBL/GenBank/DDBJ databases">
        <authorList>
            <person name="Tran Van P."/>
        </authorList>
    </citation>
    <scope>NUCLEOTIDE SEQUENCE</scope>
</reference>
<dbReference type="Proteomes" id="UP000677054">
    <property type="component" value="Unassembled WGS sequence"/>
</dbReference>
<evidence type="ECO:0000313" key="3">
    <source>
        <dbReference type="Proteomes" id="UP000677054"/>
    </source>
</evidence>
<dbReference type="EMBL" id="LR900380">
    <property type="protein sequence ID" value="CAD7245478.1"/>
    <property type="molecule type" value="Genomic_DNA"/>
</dbReference>
<sequence length="187" mass="20517">MPGDLHAGTQPIMVFIPTCEISPRWRKHLEVGKNIIRHRLYGRPNGEERLRPSPSRSKRGAPGGRLGRLPGLALALALSLTPIDVKVVGGSHCSDHSIGPMMSSQDCNGCRHPSIKEASNFALVHLRWNGWAGGTSRSSDRTPPTVFVYAKKALHSDRRWCVTTTKHEAVVASCGKLIPERSRVAKF</sequence>
<keyword evidence="3" id="KW-1185">Reference proteome</keyword>